<gene>
    <name evidence="7" type="ORF">GCM10023094_04470</name>
</gene>
<evidence type="ECO:0000313" key="7">
    <source>
        <dbReference type="EMBL" id="GAA4472372.1"/>
    </source>
</evidence>
<accession>A0ABP8NW00</accession>
<evidence type="ECO:0000256" key="3">
    <source>
        <dbReference type="ARBA" id="ARBA00022989"/>
    </source>
</evidence>
<protein>
    <recommendedName>
        <fullName evidence="6">TM7S3/TM198-like domain-containing protein</fullName>
    </recommendedName>
</protein>
<organism evidence="7 8">
    <name type="scientific">Rhodococcus olei</name>
    <dbReference type="NCBI Taxonomy" id="2161675"/>
    <lineage>
        <taxon>Bacteria</taxon>
        <taxon>Bacillati</taxon>
        <taxon>Actinomycetota</taxon>
        <taxon>Actinomycetes</taxon>
        <taxon>Mycobacteriales</taxon>
        <taxon>Nocardiaceae</taxon>
        <taxon>Rhodococcus</taxon>
    </lineage>
</organism>
<keyword evidence="2 5" id="KW-0812">Transmembrane</keyword>
<evidence type="ECO:0000256" key="5">
    <source>
        <dbReference type="SAM" id="Phobius"/>
    </source>
</evidence>
<dbReference type="Proteomes" id="UP001501183">
    <property type="component" value="Unassembled WGS sequence"/>
</dbReference>
<dbReference type="InterPro" id="IPR025256">
    <property type="entry name" value="TM7S3/TM198-like_dom"/>
</dbReference>
<evidence type="ECO:0000256" key="4">
    <source>
        <dbReference type="ARBA" id="ARBA00023136"/>
    </source>
</evidence>
<feature type="transmembrane region" description="Helical" evidence="5">
    <location>
        <begin position="154"/>
        <end position="173"/>
    </location>
</feature>
<comment type="subcellular location">
    <subcellularLocation>
        <location evidence="1">Membrane</location>
        <topology evidence="1">Multi-pass membrane protein</topology>
    </subcellularLocation>
</comment>
<feature type="transmembrane region" description="Helical" evidence="5">
    <location>
        <begin position="44"/>
        <end position="66"/>
    </location>
</feature>
<evidence type="ECO:0000256" key="1">
    <source>
        <dbReference type="ARBA" id="ARBA00004141"/>
    </source>
</evidence>
<dbReference type="Pfam" id="PF13886">
    <property type="entry name" value="TM7S3_TM198"/>
    <property type="match status" value="1"/>
</dbReference>
<proteinExistence type="predicted"/>
<dbReference type="RefSeq" id="WP_345341681.1">
    <property type="nucleotide sequence ID" value="NZ_BAABFB010000014.1"/>
</dbReference>
<keyword evidence="3 5" id="KW-1133">Transmembrane helix</keyword>
<evidence type="ECO:0000259" key="6">
    <source>
        <dbReference type="Pfam" id="PF13886"/>
    </source>
</evidence>
<evidence type="ECO:0000256" key="2">
    <source>
        <dbReference type="ARBA" id="ARBA00022692"/>
    </source>
</evidence>
<comment type="caution">
    <text evidence="7">The sequence shown here is derived from an EMBL/GenBank/DDBJ whole genome shotgun (WGS) entry which is preliminary data.</text>
</comment>
<keyword evidence="4 5" id="KW-0472">Membrane</keyword>
<reference evidence="8" key="1">
    <citation type="journal article" date="2019" name="Int. J. Syst. Evol. Microbiol.">
        <title>The Global Catalogue of Microorganisms (GCM) 10K type strain sequencing project: providing services to taxonomists for standard genome sequencing and annotation.</title>
        <authorList>
            <consortium name="The Broad Institute Genomics Platform"/>
            <consortium name="The Broad Institute Genome Sequencing Center for Infectious Disease"/>
            <person name="Wu L."/>
            <person name="Ma J."/>
        </authorList>
    </citation>
    <scope>NUCLEOTIDE SEQUENCE [LARGE SCALE GENOMIC DNA]</scope>
    <source>
        <strain evidence="8">JCM 32206</strain>
    </source>
</reference>
<feature type="transmembrane region" description="Helical" evidence="5">
    <location>
        <begin position="96"/>
        <end position="114"/>
    </location>
</feature>
<sequence>MNGIVVLLVGALLCFYGIRSLHLAVLAVGFGLGWLIADLFNPSVSALFLFALIGAVTAWVVTTLVFKFSTFFIGGLAGAMVGARAADVLQPGENNWALSGIVIVAFAVAAAFLADKFRARALLWLTSIGGASMILDGLGRTTDALGFLHNPTSAWQQVVATAAWIALSVAGWMTQRRLFADKLGIDPPPAGKTTRGTDMV</sequence>
<keyword evidence="8" id="KW-1185">Reference proteome</keyword>
<name>A0ABP8NW00_9NOCA</name>
<dbReference type="EMBL" id="BAABFB010000014">
    <property type="protein sequence ID" value="GAA4472372.1"/>
    <property type="molecule type" value="Genomic_DNA"/>
</dbReference>
<feature type="domain" description="TM7S3/TM198-like" evidence="6">
    <location>
        <begin position="3"/>
        <end position="175"/>
    </location>
</feature>
<evidence type="ECO:0000313" key="8">
    <source>
        <dbReference type="Proteomes" id="UP001501183"/>
    </source>
</evidence>
<feature type="transmembrane region" description="Helical" evidence="5">
    <location>
        <begin position="121"/>
        <end position="139"/>
    </location>
</feature>